<dbReference type="Gene3D" id="1.10.510.10">
    <property type="entry name" value="Transferase(Phosphotransferase) domain 1"/>
    <property type="match status" value="1"/>
</dbReference>
<reference evidence="7" key="2">
    <citation type="submission" date="2015-01" db="EMBL/GenBank/DDBJ databases">
        <title>Evolutionary Origins and Diversification of the Mycorrhizal Mutualists.</title>
        <authorList>
            <consortium name="DOE Joint Genome Institute"/>
            <consortium name="Mycorrhizal Genomics Consortium"/>
            <person name="Kohler A."/>
            <person name="Kuo A."/>
            <person name="Nagy L.G."/>
            <person name="Floudas D."/>
            <person name="Copeland A."/>
            <person name="Barry K.W."/>
            <person name="Cichocki N."/>
            <person name="Veneault-Fourrey C."/>
            <person name="LaButti K."/>
            <person name="Lindquist E.A."/>
            <person name="Lipzen A."/>
            <person name="Lundell T."/>
            <person name="Morin E."/>
            <person name="Murat C."/>
            <person name="Riley R."/>
            <person name="Ohm R."/>
            <person name="Sun H."/>
            <person name="Tunlid A."/>
            <person name="Henrissat B."/>
            <person name="Grigoriev I.V."/>
            <person name="Hibbett D.S."/>
            <person name="Martin F."/>
        </authorList>
    </citation>
    <scope>NUCLEOTIDE SEQUENCE [LARGE SCALE GENOMIC DNA]</scope>
    <source>
        <strain evidence="7">Foug A</strain>
    </source>
</reference>
<dbReference type="Pfam" id="PF00069">
    <property type="entry name" value="Pkinase"/>
    <property type="match status" value="1"/>
</dbReference>
<evidence type="ECO:0000259" key="5">
    <source>
        <dbReference type="PROSITE" id="PS50011"/>
    </source>
</evidence>
<protein>
    <recommendedName>
        <fullName evidence="5">Protein kinase domain-containing protein</fullName>
    </recommendedName>
</protein>
<dbReference type="InterPro" id="IPR000719">
    <property type="entry name" value="Prot_kinase_dom"/>
</dbReference>
<dbReference type="Proteomes" id="UP000053989">
    <property type="component" value="Unassembled WGS sequence"/>
</dbReference>
<dbReference type="OrthoDB" id="346907at2759"/>
<name>A0A0C3DAM0_9AGAM</name>
<sequence>MTAYQRVLREVYIWSKLNHENIITLLGITTVFDHSISIVSPLMTRGNVFDYVQNTDVDPRPLILEIANALHYLHTYEQGSIIHGDIKGANVLISDDGQALLADFGFSVAINSSFNMIVPSYDKLKGTINWMSPELIDISRVSAEADVWAFGMTALELFTRKSPFYYLRVFSAVISKIMRGHVPEHPSIEDTCSRMSNMWWDMCTHCWKYDPASRPTMEYIVKHIEKMVRRLVYRRWHYFDQSL</sequence>
<dbReference type="SMART" id="SM00220">
    <property type="entry name" value="S_TKc"/>
    <property type="match status" value="1"/>
</dbReference>
<dbReference type="SUPFAM" id="SSF56112">
    <property type="entry name" value="Protein kinase-like (PK-like)"/>
    <property type="match status" value="1"/>
</dbReference>
<keyword evidence="2" id="KW-0547">Nucleotide-binding</keyword>
<evidence type="ECO:0000256" key="2">
    <source>
        <dbReference type="ARBA" id="ARBA00022741"/>
    </source>
</evidence>
<dbReference type="STRING" id="1036808.A0A0C3DAM0"/>
<evidence type="ECO:0000256" key="3">
    <source>
        <dbReference type="ARBA" id="ARBA00022777"/>
    </source>
</evidence>
<dbReference type="AlphaFoldDB" id="A0A0C3DAM0"/>
<dbReference type="EMBL" id="KN822189">
    <property type="protein sequence ID" value="KIM53131.1"/>
    <property type="molecule type" value="Genomic_DNA"/>
</dbReference>
<dbReference type="GO" id="GO:0004674">
    <property type="term" value="F:protein serine/threonine kinase activity"/>
    <property type="evidence" value="ECO:0007669"/>
    <property type="project" value="TreeGrafter"/>
</dbReference>
<dbReference type="InterPro" id="IPR011009">
    <property type="entry name" value="Kinase-like_dom_sf"/>
</dbReference>
<dbReference type="PANTHER" id="PTHR44329:SF288">
    <property type="entry name" value="MITOGEN-ACTIVATED PROTEIN KINASE KINASE KINASE 20"/>
    <property type="match status" value="1"/>
</dbReference>
<evidence type="ECO:0000256" key="4">
    <source>
        <dbReference type="ARBA" id="ARBA00022840"/>
    </source>
</evidence>
<dbReference type="HOGENOM" id="CLU_000288_7_18_1"/>
<feature type="domain" description="Protein kinase" evidence="5">
    <location>
        <begin position="1"/>
        <end position="226"/>
    </location>
</feature>
<evidence type="ECO:0000313" key="7">
    <source>
        <dbReference type="Proteomes" id="UP000053989"/>
    </source>
</evidence>
<evidence type="ECO:0000256" key="1">
    <source>
        <dbReference type="ARBA" id="ARBA00022679"/>
    </source>
</evidence>
<keyword evidence="1" id="KW-0808">Transferase</keyword>
<accession>A0A0C3DAM0</accession>
<dbReference type="PIRSF" id="PIRSF000654">
    <property type="entry name" value="Integrin-linked_kinase"/>
    <property type="match status" value="1"/>
</dbReference>
<dbReference type="InterPro" id="IPR008271">
    <property type="entry name" value="Ser/Thr_kinase_AS"/>
</dbReference>
<keyword evidence="4" id="KW-0067">ATP-binding</keyword>
<evidence type="ECO:0000313" key="6">
    <source>
        <dbReference type="EMBL" id="KIM53131.1"/>
    </source>
</evidence>
<keyword evidence="3" id="KW-0418">Kinase</keyword>
<dbReference type="PROSITE" id="PS00108">
    <property type="entry name" value="PROTEIN_KINASE_ST"/>
    <property type="match status" value="1"/>
</dbReference>
<dbReference type="InParanoid" id="A0A0C3DAM0"/>
<dbReference type="PANTHER" id="PTHR44329">
    <property type="entry name" value="SERINE/THREONINE-PROTEIN KINASE TNNI3K-RELATED"/>
    <property type="match status" value="1"/>
</dbReference>
<gene>
    <name evidence="6" type="ORF">SCLCIDRAFT_139589</name>
</gene>
<reference evidence="6 7" key="1">
    <citation type="submission" date="2014-04" db="EMBL/GenBank/DDBJ databases">
        <authorList>
            <consortium name="DOE Joint Genome Institute"/>
            <person name="Kuo A."/>
            <person name="Kohler A."/>
            <person name="Nagy L.G."/>
            <person name="Floudas D."/>
            <person name="Copeland A."/>
            <person name="Barry K.W."/>
            <person name="Cichocki N."/>
            <person name="Veneault-Fourrey C."/>
            <person name="LaButti K."/>
            <person name="Lindquist E.A."/>
            <person name="Lipzen A."/>
            <person name="Lundell T."/>
            <person name="Morin E."/>
            <person name="Murat C."/>
            <person name="Sun H."/>
            <person name="Tunlid A."/>
            <person name="Henrissat B."/>
            <person name="Grigoriev I.V."/>
            <person name="Hibbett D.S."/>
            <person name="Martin F."/>
            <person name="Nordberg H.P."/>
            <person name="Cantor M.N."/>
            <person name="Hua S.X."/>
        </authorList>
    </citation>
    <scope>NUCLEOTIDE SEQUENCE [LARGE SCALE GENOMIC DNA]</scope>
    <source>
        <strain evidence="6 7">Foug A</strain>
    </source>
</reference>
<dbReference type="GO" id="GO:0005524">
    <property type="term" value="F:ATP binding"/>
    <property type="evidence" value="ECO:0007669"/>
    <property type="project" value="UniProtKB-KW"/>
</dbReference>
<keyword evidence="7" id="KW-1185">Reference proteome</keyword>
<dbReference type="PROSITE" id="PS50011">
    <property type="entry name" value="PROTEIN_KINASE_DOM"/>
    <property type="match status" value="1"/>
</dbReference>
<proteinExistence type="predicted"/>
<organism evidence="6 7">
    <name type="scientific">Scleroderma citrinum Foug A</name>
    <dbReference type="NCBI Taxonomy" id="1036808"/>
    <lineage>
        <taxon>Eukaryota</taxon>
        <taxon>Fungi</taxon>
        <taxon>Dikarya</taxon>
        <taxon>Basidiomycota</taxon>
        <taxon>Agaricomycotina</taxon>
        <taxon>Agaricomycetes</taxon>
        <taxon>Agaricomycetidae</taxon>
        <taxon>Boletales</taxon>
        <taxon>Sclerodermatineae</taxon>
        <taxon>Sclerodermataceae</taxon>
        <taxon>Scleroderma</taxon>
    </lineage>
</organism>
<dbReference type="InterPro" id="IPR051681">
    <property type="entry name" value="Ser/Thr_Kinases-Pseudokinases"/>
</dbReference>